<evidence type="ECO:0008006" key="3">
    <source>
        <dbReference type="Google" id="ProtNLM"/>
    </source>
</evidence>
<name>A0ABR4R9W1_BORBO</name>
<evidence type="ECO:0000313" key="1">
    <source>
        <dbReference type="EMBL" id="KCV32160.1"/>
    </source>
</evidence>
<keyword evidence="2" id="KW-1185">Reference proteome</keyword>
<reference evidence="1 2" key="1">
    <citation type="submission" date="2014-03" db="EMBL/GenBank/DDBJ databases">
        <title>Genome sequence of Bordetella bronchiseptica.</title>
        <authorList>
            <person name="Harvill E."/>
            <person name="Goodfield L.L."/>
            <person name="Ivanov Y.V."/>
            <person name="Meyer J.A."/>
            <person name="Muse S.J."/>
            <person name="Jacobs N."/>
            <person name="Bendor L."/>
            <person name="Smallridge W.E."/>
            <person name="Brinkac L.M."/>
            <person name="Sanka R."/>
            <person name="Kim M."/>
            <person name="Losada L."/>
        </authorList>
    </citation>
    <scope>NUCLEOTIDE SEQUENCE [LARGE SCALE GENOMIC DNA]</scope>
    <source>
        <strain evidence="1 2">00-P-2796</strain>
    </source>
</reference>
<dbReference type="Proteomes" id="UP000025756">
    <property type="component" value="Unassembled WGS sequence"/>
</dbReference>
<sequence length="64" mass="6389">MSAISSLALTLAACGSAKDANKSNFSKAIQAYLDTQKGVCAAIPVGASYAIPAGFAEEHLTVGS</sequence>
<accession>A0ABR4R9W1</accession>
<dbReference type="EMBL" id="JGWH01000143">
    <property type="protein sequence ID" value="KCV32160.1"/>
    <property type="molecule type" value="Genomic_DNA"/>
</dbReference>
<proteinExistence type="predicted"/>
<protein>
    <recommendedName>
        <fullName evidence="3">Lipoprotein</fullName>
    </recommendedName>
</protein>
<gene>
    <name evidence="1" type="ORF">L490_0251</name>
</gene>
<evidence type="ECO:0000313" key="2">
    <source>
        <dbReference type="Proteomes" id="UP000025756"/>
    </source>
</evidence>
<organism evidence="1 2">
    <name type="scientific">Bordetella bronchiseptica 00-P-2796</name>
    <dbReference type="NCBI Taxonomy" id="1331199"/>
    <lineage>
        <taxon>Bacteria</taxon>
        <taxon>Pseudomonadati</taxon>
        <taxon>Pseudomonadota</taxon>
        <taxon>Betaproteobacteria</taxon>
        <taxon>Burkholderiales</taxon>
        <taxon>Alcaligenaceae</taxon>
        <taxon>Bordetella</taxon>
    </lineage>
</organism>
<comment type="caution">
    <text evidence="1">The sequence shown here is derived from an EMBL/GenBank/DDBJ whole genome shotgun (WGS) entry which is preliminary data.</text>
</comment>